<dbReference type="InterPro" id="IPR011009">
    <property type="entry name" value="Kinase-like_dom_sf"/>
</dbReference>
<dbReference type="SUPFAM" id="SSF56112">
    <property type="entry name" value="Protein kinase-like (PK-like)"/>
    <property type="match status" value="1"/>
</dbReference>
<gene>
    <name evidence="1" type="ORF">BDV41DRAFT_573035</name>
</gene>
<evidence type="ECO:0000313" key="1">
    <source>
        <dbReference type="EMBL" id="KAE8317341.1"/>
    </source>
</evidence>
<protein>
    <recommendedName>
        <fullName evidence="3">Aminoglycoside phosphotransferase domain-containing protein</fullName>
    </recommendedName>
</protein>
<dbReference type="PANTHER" id="PTHR21310">
    <property type="entry name" value="AMINOGLYCOSIDE PHOSPHOTRANSFERASE-RELATED-RELATED"/>
    <property type="match status" value="1"/>
</dbReference>
<name>A0A5N6W905_9EURO</name>
<reference evidence="2" key="1">
    <citation type="submission" date="2019-04" db="EMBL/GenBank/DDBJ databases">
        <title>Friends and foes A comparative genomics studyof 23 Aspergillus species from section Flavi.</title>
        <authorList>
            <consortium name="DOE Joint Genome Institute"/>
            <person name="Kjaerbolling I."/>
            <person name="Vesth T."/>
            <person name="Frisvad J.C."/>
            <person name="Nybo J.L."/>
            <person name="Theobald S."/>
            <person name="Kildgaard S."/>
            <person name="Isbrandt T."/>
            <person name="Kuo A."/>
            <person name="Sato A."/>
            <person name="Lyhne E.K."/>
            <person name="Kogle M.E."/>
            <person name="Wiebenga A."/>
            <person name="Kun R.S."/>
            <person name="Lubbers R.J."/>
            <person name="Makela M.R."/>
            <person name="Barry K."/>
            <person name="Chovatia M."/>
            <person name="Clum A."/>
            <person name="Daum C."/>
            <person name="Haridas S."/>
            <person name="He G."/>
            <person name="LaButti K."/>
            <person name="Lipzen A."/>
            <person name="Mondo S."/>
            <person name="Riley R."/>
            <person name="Salamov A."/>
            <person name="Simmons B.A."/>
            <person name="Magnuson J.K."/>
            <person name="Henrissat B."/>
            <person name="Mortensen U.H."/>
            <person name="Larsen T.O."/>
            <person name="Devries R.P."/>
            <person name="Grigoriev I.V."/>
            <person name="Machida M."/>
            <person name="Baker S.E."/>
            <person name="Andersen M.R."/>
        </authorList>
    </citation>
    <scope>NUCLEOTIDE SEQUENCE [LARGE SCALE GENOMIC DNA]</scope>
    <source>
        <strain evidence="2">CBS 130015</strain>
    </source>
</reference>
<sequence>MQTRMSFDDVAWEQSETISDAWVAELFKTDTLRAIGNLIVKHRKGTPPEICQPRAGAFNVSFRMKFEDGGSALIRFPKPGATMFPEEKVRNEVAVIRYIQEYTSIPVPFILHWGIKNESPLNSGLFIMIDYIDHNTDLGTALNTPTLNLEDRPILDPSIDIDKLEMLYGKLADILLQLYWSIKTCRLLVSLTGSSHTQHRLSILTHFHGGCFLNSPSTGQMG</sequence>
<evidence type="ECO:0008006" key="3">
    <source>
        <dbReference type="Google" id="ProtNLM"/>
    </source>
</evidence>
<organism evidence="1 2">
    <name type="scientific">Aspergillus transmontanensis</name>
    <dbReference type="NCBI Taxonomy" id="1034304"/>
    <lineage>
        <taxon>Eukaryota</taxon>
        <taxon>Fungi</taxon>
        <taxon>Dikarya</taxon>
        <taxon>Ascomycota</taxon>
        <taxon>Pezizomycotina</taxon>
        <taxon>Eurotiomycetes</taxon>
        <taxon>Eurotiomycetidae</taxon>
        <taxon>Eurotiales</taxon>
        <taxon>Aspergillaceae</taxon>
        <taxon>Aspergillus</taxon>
        <taxon>Aspergillus subgen. Circumdati</taxon>
    </lineage>
</organism>
<dbReference type="PANTHER" id="PTHR21310:SF37">
    <property type="entry name" value="AMINOGLYCOSIDE PHOSPHOTRANSFERASE DOMAIN-CONTAINING PROTEIN"/>
    <property type="match status" value="1"/>
</dbReference>
<dbReference type="AlphaFoldDB" id="A0A5N6W905"/>
<evidence type="ECO:0000313" key="2">
    <source>
        <dbReference type="Proteomes" id="UP000325433"/>
    </source>
</evidence>
<dbReference type="InterPro" id="IPR051678">
    <property type="entry name" value="AGP_Transferase"/>
</dbReference>
<dbReference type="Proteomes" id="UP000325433">
    <property type="component" value="Unassembled WGS sequence"/>
</dbReference>
<proteinExistence type="predicted"/>
<keyword evidence="2" id="KW-1185">Reference proteome</keyword>
<dbReference type="EMBL" id="ML738302">
    <property type="protein sequence ID" value="KAE8317341.1"/>
    <property type="molecule type" value="Genomic_DNA"/>
</dbReference>
<accession>A0A5N6W905</accession>